<reference evidence="3" key="2">
    <citation type="submission" date="2025-08" db="UniProtKB">
        <authorList>
            <consortium name="RefSeq"/>
        </authorList>
    </citation>
    <scope>IDENTIFICATION</scope>
    <source>
        <strain evidence="3">MV-25-SWS-2005</strain>
        <tissue evidence="3">Whole body</tissue>
    </source>
</reference>
<keyword evidence="1" id="KW-1133">Transmembrane helix</keyword>
<reference evidence="2" key="1">
    <citation type="submission" date="2024-06" db="UniProtKB">
        <authorList>
            <consortium name="RefSeq"/>
        </authorList>
    </citation>
    <scope>NUCLEOTIDE SEQUENCE [LARGE SCALE GENOMIC DNA]</scope>
    <source>
        <strain evidence="2">MV2-25</strain>
    </source>
</reference>
<evidence type="ECO:0000313" key="3">
    <source>
        <dbReference type="RefSeq" id="XP_015040238.2"/>
    </source>
</evidence>
<protein>
    <submittedName>
        <fullName evidence="3">Uncharacterized protein</fullName>
    </submittedName>
</protein>
<keyword evidence="1" id="KW-0812">Transmembrane</keyword>
<dbReference type="KEGG" id="dpo:26533889"/>
<gene>
    <name evidence="3" type="primary">LOC26533889</name>
</gene>
<keyword evidence="2" id="KW-1185">Reference proteome</keyword>
<name>A0A6I8VFI2_DROPS</name>
<organism evidence="2 3">
    <name type="scientific">Drosophila pseudoobscura pseudoobscura</name>
    <name type="common">Fruit fly</name>
    <dbReference type="NCBI Taxonomy" id="46245"/>
    <lineage>
        <taxon>Eukaryota</taxon>
        <taxon>Metazoa</taxon>
        <taxon>Ecdysozoa</taxon>
        <taxon>Arthropoda</taxon>
        <taxon>Hexapoda</taxon>
        <taxon>Insecta</taxon>
        <taxon>Pterygota</taxon>
        <taxon>Neoptera</taxon>
        <taxon>Endopterygota</taxon>
        <taxon>Diptera</taxon>
        <taxon>Brachycera</taxon>
        <taxon>Muscomorpha</taxon>
        <taxon>Ephydroidea</taxon>
        <taxon>Drosophilidae</taxon>
        <taxon>Drosophila</taxon>
        <taxon>Sophophora</taxon>
    </lineage>
</organism>
<dbReference type="Proteomes" id="UP000001819">
    <property type="component" value="Chromosome 3"/>
</dbReference>
<dbReference type="RefSeq" id="XP_015040238.2">
    <property type="nucleotide sequence ID" value="XM_015184752.2"/>
</dbReference>
<evidence type="ECO:0000256" key="1">
    <source>
        <dbReference type="SAM" id="Phobius"/>
    </source>
</evidence>
<sequence>MELDDVTRSCRRAGIQKESLCQQVTLLKTESLSQPVRLYGHGSPQSTRGCNNGATAATCVDWQAAKCSATTQKQQCIKWKNEARFFMLAIPAAVALLLPLLLLLP</sequence>
<feature type="transmembrane region" description="Helical" evidence="1">
    <location>
        <begin position="85"/>
        <end position="104"/>
    </location>
</feature>
<dbReference type="InParanoid" id="A0A6I8VFI2"/>
<evidence type="ECO:0000313" key="2">
    <source>
        <dbReference type="Proteomes" id="UP000001819"/>
    </source>
</evidence>
<keyword evidence="1" id="KW-0472">Membrane</keyword>
<dbReference type="AlphaFoldDB" id="A0A6I8VFI2"/>
<accession>A0A6I8VFI2</accession>
<proteinExistence type="predicted"/>